<reference evidence="2 3" key="1">
    <citation type="submission" date="2019-07" db="EMBL/GenBank/DDBJ databases">
        <title>Genomic Encyclopedia of Archaeal and Bacterial Type Strains, Phase II (KMG-II): from individual species to whole genera.</title>
        <authorList>
            <person name="Goeker M."/>
        </authorList>
    </citation>
    <scope>NUCLEOTIDE SEQUENCE [LARGE SCALE GENOMIC DNA]</scope>
    <source>
        <strain evidence="2 3">ATCC BAA-1854</strain>
    </source>
</reference>
<dbReference type="AlphaFoldDB" id="A0A562TTD8"/>
<dbReference type="EMBL" id="VLLI01000012">
    <property type="protein sequence ID" value="TWI96703.1"/>
    <property type="molecule type" value="Genomic_DNA"/>
</dbReference>
<evidence type="ECO:0000313" key="3">
    <source>
        <dbReference type="Proteomes" id="UP000317010"/>
    </source>
</evidence>
<dbReference type="Proteomes" id="UP000317010">
    <property type="component" value="Unassembled WGS sequence"/>
</dbReference>
<keyword evidence="3" id="KW-1185">Reference proteome</keyword>
<accession>A0A562TTD8</accession>
<protein>
    <recommendedName>
        <fullName evidence="1">PylC N-terminal domain-containing protein</fullName>
    </recommendedName>
</protein>
<comment type="caution">
    <text evidence="2">The sequence shown here is derived from an EMBL/GenBank/DDBJ whole genome shotgun (WGS) entry which is preliminary data.</text>
</comment>
<dbReference type="OrthoDB" id="707775at2"/>
<evidence type="ECO:0000313" key="2">
    <source>
        <dbReference type="EMBL" id="TWI96703.1"/>
    </source>
</evidence>
<gene>
    <name evidence="2" type="ORF">JN11_03815</name>
</gene>
<evidence type="ECO:0000259" key="1">
    <source>
        <dbReference type="Pfam" id="PF21360"/>
    </source>
</evidence>
<dbReference type="RefSeq" id="WP_144915025.1">
    <property type="nucleotide sequence ID" value="NZ_VLLI01000012.1"/>
</dbReference>
<dbReference type="Pfam" id="PF21360">
    <property type="entry name" value="PylC-like_N"/>
    <property type="match status" value="1"/>
</dbReference>
<organism evidence="2 3">
    <name type="scientific">Mucilaginibacter frigoritolerans</name>
    <dbReference type="NCBI Taxonomy" id="652788"/>
    <lineage>
        <taxon>Bacteria</taxon>
        <taxon>Pseudomonadati</taxon>
        <taxon>Bacteroidota</taxon>
        <taxon>Sphingobacteriia</taxon>
        <taxon>Sphingobacteriales</taxon>
        <taxon>Sphingobacteriaceae</taxon>
        <taxon>Mucilaginibacter</taxon>
    </lineage>
</organism>
<proteinExistence type="predicted"/>
<dbReference type="InterPro" id="IPR048764">
    <property type="entry name" value="PylC_N"/>
</dbReference>
<name>A0A562TTD8_9SPHI</name>
<dbReference type="Gene3D" id="3.40.50.20">
    <property type="match status" value="1"/>
</dbReference>
<feature type="domain" description="PylC N-terminal" evidence="1">
    <location>
        <begin position="13"/>
        <end position="95"/>
    </location>
</feature>
<sequence length="98" mass="10929">MYTLITSATSSNAYRLKNELNQPDVILGDYLELPAIMLNSNDMIRLPKPSSIAYAHEMLTLCLDKGISKVYALRDEEFESLAEAATLFVEFGIVIVRG</sequence>